<reference evidence="3 4" key="1">
    <citation type="submission" date="2016-07" db="EMBL/GenBank/DDBJ databases">
        <title>Draft genome of Scalindua rubra, obtained from a brine-seawater interface in the Red Sea, sheds light on salt adaptation in anammox bacteria.</title>
        <authorList>
            <person name="Speth D.R."/>
            <person name="Lagkouvardos I."/>
            <person name="Wang Y."/>
            <person name="Qian P.-Y."/>
            <person name="Dutilh B.E."/>
            <person name="Jetten M.S."/>
        </authorList>
    </citation>
    <scope>NUCLEOTIDE SEQUENCE [LARGE SCALE GENOMIC DNA]</scope>
    <source>
        <strain evidence="3">BSI-1</strain>
    </source>
</reference>
<dbReference type="SUPFAM" id="SSF53756">
    <property type="entry name" value="UDP-Glycosyltransferase/glycogen phosphorylase"/>
    <property type="match status" value="1"/>
</dbReference>
<dbReference type="GO" id="GO:0009244">
    <property type="term" value="P:lipopolysaccharide core region biosynthetic process"/>
    <property type="evidence" value="ECO:0007669"/>
    <property type="project" value="TreeGrafter"/>
</dbReference>
<name>A0A1E3XFC1_9BACT</name>
<protein>
    <submittedName>
        <fullName evidence="3">Putative heptosyltransferase</fullName>
    </submittedName>
</protein>
<dbReference type="Pfam" id="PF01075">
    <property type="entry name" value="Glyco_transf_9"/>
    <property type="match status" value="1"/>
</dbReference>
<evidence type="ECO:0000256" key="2">
    <source>
        <dbReference type="ARBA" id="ARBA00022679"/>
    </source>
</evidence>
<dbReference type="Gene3D" id="3.40.50.2000">
    <property type="entry name" value="Glycogen Phosphorylase B"/>
    <property type="match status" value="2"/>
</dbReference>
<accession>A0A1E3XFC1</accession>
<dbReference type="AlphaFoldDB" id="A0A1E3XFC1"/>
<evidence type="ECO:0000313" key="3">
    <source>
        <dbReference type="EMBL" id="ODS34325.1"/>
    </source>
</evidence>
<dbReference type="EMBL" id="MAYW01000009">
    <property type="protein sequence ID" value="ODS34325.1"/>
    <property type="molecule type" value="Genomic_DNA"/>
</dbReference>
<sequence>MLLDDASPLTGFYQLIKSIDMLITKKPKKILIVRLSAIGDVVHVLPALRLLRSHFPESKIAWLVEDKASDILTDHPDIDDVIIFPRKKWQREILKANGTVNTLSDILSFYKKLRKECYDLVIDFQGNLKSGIMNLITGSGNRLGFGRGYCKEFNYLFTQYQAYPPSKKMHKIEKNLLLLKELGIETNFLRPEFPVSKEDEEYVSKFIDTNINYSLPIIIIHPGTSKFGSYKQWPILNYALLADMILETYKANVIFTWGPNEFDVVYEIVKNMKHKAFPACETKSIKQLIELLKRARLFIGGDTGPLHIASILDIPIVAIYGPKDPTIYGPYNGKSIVIKKDVPCSPCKKRTCSDPICMTSILPEDVFHGVSKLIDMGSDLEY</sequence>
<dbReference type="PANTHER" id="PTHR30160">
    <property type="entry name" value="TETRAACYLDISACCHARIDE 4'-KINASE-RELATED"/>
    <property type="match status" value="1"/>
</dbReference>
<keyword evidence="2 3" id="KW-0808">Transferase</keyword>
<evidence type="ECO:0000313" key="4">
    <source>
        <dbReference type="Proteomes" id="UP000094056"/>
    </source>
</evidence>
<dbReference type="CDD" id="cd03789">
    <property type="entry name" value="GT9_LPS_heptosyltransferase"/>
    <property type="match status" value="1"/>
</dbReference>
<dbReference type="InterPro" id="IPR051199">
    <property type="entry name" value="LPS_LOS_Heptosyltrfase"/>
</dbReference>
<evidence type="ECO:0000256" key="1">
    <source>
        <dbReference type="ARBA" id="ARBA00022676"/>
    </source>
</evidence>
<proteinExistence type="predicted"/>
<dbReference type="Proteomes" id="UP000094056">
    <property type="component" value="Unassembled WGS sequence"/>
</dbReference>
<gene>
    <name evidence="3" type="ORF">SCARUB_00584</name>
</gene>
<dbReference type="GO" id="GO:0008713">
    <property type="term" value="F:ADP-heptose-lipopolysaccharide heptosyltransferase activity"/>
    <property type="evidence" value="ECO:0007669"/>
    <property type="project" value="TreeGrafter"/>
</dbReference>
<dbReference type="GO" id="GO:0005829">
    <property type="term" value="C:cytosol"/>
    <property type="evidence" value="ECO:0007669"/>
    <property type="project" value="TreeGrafter"/>
</dbReference>
<comment type="caution">
    <text evidence="3">The sequence shown here is derived from an EMBL/GenBank/DDBJ whole genome shotgun (WGS) entry which is preliminary data.</text>
</comment>
<dbReference type="PANTHER" id="PTHR30160:SF1">
    <property type="entry name" value="LIPOPOLYSACCHARIDE 1,2-N-ACETYLGLUCOSAMINETRANSFERASE-RELATED"/>
    <property type="match status" value="1"/>
</dbReference>
<organism evidence="3 4">
    <name type="scientific">Candidatus Scalindua rubra</name>
    <dbReference type="NCBI Taxonomy" id="1872076"/>
    <lineage>
        <taxon>Bacteria</taxon>
        <taxon>Pseudomonadati</taxon>
        <taxon>Planctomycetota</taxon>
        <taxon>Candidatus Brocadiia</taxon>
        <taxon>Candidatus Brocadiales</taxon>
        <taxon>Candidatus Scalinduaceae</taxon>
        <taxon>Candidatus Scalindua</taxon>
    </lineage>
</organism>
<dbReference type="InterPro" id="IPR002201">
    <property type="entry name" value="Glyco_trans_9"/>
</dbReference>
<keyword evidence="1" id="KW-0328">Glycosyltransferase</keyword>